<dbReference type="Proteomes" id="UP000682877">
    <property type="component" value="Chromosome 6"/>
</dbReference>
<name>A0A8S2AMZ3_ARAAE</name>
<keyword evidence="2" id="KW-1185">Reference proteome</keyword>
<protein>
    <submittedName>
        <fullName evidence="1">Uncharacterized protein</fullName>
    </submittedName>
</protein>
<gene>
    <name evidence="1" type="ORF">AARE701A_LOCUS14687</name>
</gene>
<organism evidence="1 2">
    <name type="scientific">Arabidopsis arenosa</name>
    <name type="common">Sand rock-cress</name>
    <name type="synonym">Cardaminopsis arenosa</name>
    <dbReference type="NCBI Taxonomy" id="38785"/>
    <lineage>
        <taxon>Eukaryota</taxon>
        <taxon>Viridiplantae</taxon>
        <taxon>Streptophyta</taxon>
        <taxon>Embryophyta</taxon>
        <taxon>Tracheophyta</taxon>
        <taxon>Spermatophyta</taxon>
        <taxon>Magnoliopsida</taxon>
        <taxon>eudicotyledons</taxon>
        <taxon>Gunneridae</taxon>
        <taxon>Pentapetalae</taxon>
        <taxon>rosids</taxon>
        <taxon>malvids</taxon>
        <taxon>Brassicales</taxon>
        <taxon>Brassicaceae</taxon>
        <taxon>Camelineae</taxon>
        <taxon>Arabidopsis</taxon>
    </lineage>
</organism>
<proteinExistence type="predicted"/>
<dbReference type="EMBL" id="LR999456">
    <property type="protein sequence ID" value="CAE6089427.1"/>
    <property type="molecule type" value="Genomic_DNA"/>
</dbReference>
<evidence type="ECO:0000313" key="1">
    <source>
        <dbReference type="EMBL" id="CAE6089427.1"/>
    </source>
</evidence>
<sequence>MDGKKKKKKSKVKRDLAFLRKKMIRSIIIVLIATRRDFPGGGTHFHNGADKYIVSLAQGIEIGGYGKGCSGCERANSSRRTGVAAMAAGTTNFPWNNVRFVGL</sequence>
<accession>A0A8S2AMZ3</accession>
<reference evidence="1" key="1">
    <citation type="submission" date="2021-01" db="EMBL/GenBank/DDBJ databases">
        <authorList>
            <person name="Bezrukov I."/>
        </authorList>
    </citation>
    <scope>NUCLEOTIDE SEQUENCE</scope>
</reference>
<evidence type="ECO:0000313" key="2">
    <source>
        <dbReference type="Proteomes" id="UP000682877"/>
    </source>
</evidence>
<dbReference type="AlphaFoldDB" id="A0A8S2AMZ3"/>